<accession>A0A7Z0EK90</accession>
<dbReference type="Gene3D" id="1.20.1250.20">
    <property type="entry name" value="MFS general substrate transporter like domains"/>
    <property type="match status" value="1"/>
</dbReference>
<dbReference type="PANTHER" id="PTHR23542:SF1">
    <property type="entry name" value="MAJOR FACILITATOR SUPERFAMILY (MFS) PROFILE DOMAIN-CONTAINING PROTEIN"/>
    <property type="match status" value="1"/>
</dbReference>
<feature type="transmembrane region" description="Helical" evidence="5">
    <location>
        <begin position="179"/>
        <end position="199"/>
    </location>
</feature>
<feature type="transmembrane region" description="Helical" evidence="5">
    <location>
        <begin position="258"/>
        <end position="277"/>
    </location>
</feature>
<dbReference type="GO" id="GO:0022857">
    <property type="term" value="F:transmembrane transporter activity"/>
    <property type="evidence" value="ECO:0007669"/>
    <property type="project" value="InterPro"/>
</dbReference>
<keyword evidence="3 5" id="KW-1133">Transmembrane helix</keyword>
<evidence type="ECO:0000259" key="6">
    <source>
        <dbReference type="PROSITE" id="PS50850"/>
    </source>
</evidence>
<name>A0A7Z0EK90_9ACTN</name>
<dbReference type="InterPro" id="IPR020846">
    <property type="entry name" value="MFS_dom"/>
</dbReference>
<dbReference type="Proteomes" id="UP000572051">
    <property type="component" value="Unassembled WGS sequence"/>
</dbReference>
<feature type="transmembrane region" description="Helical" evidence="5">
    <location>
        <begin position="311"/>
        <end position="332"/>
    </location>
</feature>
<evidence type="ECO:0000313" key="7">
    <source>
        <dbReference type="EMBL" id="NYJ33429.1"/>
    </source>
</evidence>
<dbReference type="InterPro" id="IPR036259">
    <property type="entry name" value="MFS_trans_sf"/>
</dbReference>
<feature type="domain" description="Major facilitator superfamily (MFS) profile" evidence="6">
    <location>
        <begin position="299"/>
        <end position="423"/>
    </location>
</feature>
<feature type="transmembrane region" description="Helical" evidence="5">
    <location>
        <begin position="220"/>
        <end position="238"/>
    </location>
</feature>
<dbReference type="GO" id="GO:0005886">
    <property type="term" value="C:plasma membrane"/>
    <property type="evidence" value="ECO:0007669"/>
    <property type="project" value="UniProtKB-SubCell"/>
</dbReference>
<evidence type="ECO:0000256" key="3">
    <source>
        <dbReference type="ARBA" id="ARBA00022989"/>
    </source>
</evidence>
<feature type="transmembrane region" description="Helical" evidence="5">
    <location>
        <begin position="48"/>
        <end position="69"/>
    </location>
</feature>
<dbReference type="EMBL" id="JACCFS010000001">
    <property type="protein sequence ID" value="NYJ33429.1"/>
    <property type="molecule type" value="Genomic_DNA"/>
</dbReference>
<dbReference type="RefSeq" id="WP_179821611.1">
    <property type="nucleotide sequence ID" value="NZ_JACCFS010000001.1"/>
</dbReference>
<evidence type="ECO:0000256" key="2">
    <source>
        <dbReference type="ARBA" id="ARBA00022692"/>
    </source>
</evidence>
<keyword evidence="2 5" id="KW-0812">Transmembrane</keyword>
<dbReference type="PANTHER" id="PTHR23542">
    <property type="match status" value="1"/>
</dbReference>
<comment type="caution">
    <text evidence="7">The sequence shown here is derived from an EMBL/GenBank/DDBJ whole genome shotgun (WGS) entry which is preliminary data.</text>
</comment>
<protein>
    <submittedName>
        <fullName evidence="7">MFS family permease</fullName>
    </submittedName>
</protein>
<feature type="transmembrane region" description="Helical" evidence="5">
    <location>
        <begin position="81"/>
        <end position="101"/>
    </location>
</feature>
<gene>
    <name evidence="7" type="ORF">HNR10_001310</name>
</gene>
<sequence>MSPLQTLRRMHEVAGWPLLLASFLARLPISMALIGLLTLVTSSTGSVGSAGIVAGAFALGGAVGGPVIARFADRRGQRRPVLVMSLVDAALIGALVAAVAAGAPLPALAGLAAVGGACMPQIGPMARTRWVLLIKRGPWRGAERERSVGAAMAVEGVLDEASFVLGPALVGVLTVTLSPAASVLGAGVLIGVFGAHFALHPTAPPGSVPVRGGSDRIATPALLLLTVPMFCQGLFFGGMSTGVTAFAAASGHADLSGLMYAVMGVSSATAGLMMASLPAGFTLTARTRTAAGALFLFTLPLYLPLGAVGLAVAIFVLGAAIGPHIVSLFGLIERAAPPSRLSQSMAVVLSSLILGQSLGSMVAGTLADGFGHQGAFALATVGGLVSLTVTVLVLRSRWYERAEPSRTASGVRSVTPAPGLRGR</sequence>
<keyword evidence="8" id="KW-1185">Reference proteome</keyword>
<reference evidence="7 8" key="1">
    <citation type="submission" date="2020-07" db="EMBL/GenBank/DDBJ databases">
        <title>Sequencing the genomes of 1000 actinobacteria strains.</title>
        <authorList>
            <person name="Klenk H.-P."/>
        </authorList>
    </citation>
    <scope>NUCLEOTIDE SEQUENCE [LARGE SCALE GENOMIC DNA]</scope>
    <source>
        <strain evidence="7 8">DSM 44442</strain>
    </source>
</reference>
<dbReference type="SUPFAM" id="SSF103473">
    <property type="entry name" value="MFS general substrate transporter"/>
    <property type="match status" value="1"/>
</dbReference>
<dbReference type="AlphaFoldDB" id="A0A7Z0EK90"/>
<feature type="transmembrane region" description="Helical" evidence="5">
    <location>
        <begin position="289"/>
        <end position="305"/>
    </location>
</feature>
<evidence type="ECO:0000256" key="4">
    <source>
        <dbReference type="ARBA" id="ARBA00023136"/>
    </source>
</evidence>
<dbReference type="PROSITE" id="PS50850">
    <property type="entry name" value="MFS"/>
    <property type="match status" value="1"/>
</dbReference>
<keyword evidence="4 5" id="KW-0472">Membrane</keyword>
<evidence type="ECO:0000313" key="8">
    <source>
        <dbReference type="Proteomes" id="UP000572051"/>
    </source>
</evidence>
<feature type="transmembrane region" description="Helical" evidence="5">
    <location>
        <begin position="344"/>
        <end position="363"/>
    </location>
</feature>
<evidence type="ECO:0000256" key="5">
    <source>
        <dbReference type="SAM" id="Phobius"/>
    </source>
</evidence>
<dbReference type="InterPro" id="IPR011701">
    <property type="entry name" value="MFS"/>
</dbReference>
<feature type="transmembrane region" description="Helical" evidence="5">
    <location>
        <begin position="375"/>
        <end position="394"/>
    </location>
</feature>
<dbReference type="Pfam" id="PF07690">
    <property type="entry name" value="MFS_1"/>
    <property type="match status" value="1"/>
</dbReference>
<comment type="subcellular location">
    <subcellularLocation>
        <location evidence="1">Cell membrane</location>
        <topology evidence="1">Multi-pass membrane protein</topology>
    </subcellularLocation>
</comment>
<evidence type="ECO:0000256" key="1">
    <source>
        <dbReference type="ARBA" id="ARBA00004651"/>
    </source>
</evidence>
<proteinExistence type="predicted"/>
<organism evidence="7 8">
    <name type="scientific">Nocardiopsis aegyptia</name>
    <dbReference type="NCBI Taxonomy" id="220378"/>
    <lineage>
        <taxon>Bacteria</taxon>
        <taxon>Bacillati</taxon>
        <taxon>Actinomycetota</taxon>
        <taxon>Actinomycetes</taxon>
        <taxon>Streptosporangiales</taxon>
        <taxon>Nocardiopsidaceae</taxon>
        <taxon>Nocardiopsis</taxon>
    </lineage>
</organism>